<dbReference type="AlphaFoldDB" id="D7MU56"/>
<dbReference type="Proteomes" id="UP000008694">
    <property type="component" value="Unassembled WGS sequence"/>
</dbReference>
<name>D7MU56_ARALL</name>
<keyword evidence="2" id="KW-1185">Reference proteome</keyword>
<accession>D7MU56</accession>
<gene>
    <name evidence="1" type="ORF">ARALYDRAFT_684105</name>
</gene>
<dbReference type="HOGENOM" id="CLU_1818451_0_0_1"/>
<proteinExistence type="predicted"/>
<dbReference type="Gramene" id="Al_scaffold_0008_925">
    <property type="protein sequence ID" value="Al_scaffold_0008_925"/>
    <property type="gene ID" value="Al_scaffold_0008_925"/>
</dbReference>
<evidence type="ECO:0000313" key="2">
    <source>
        <dbReference type="Proteomes" id="UP000008694"/>
    </source>
</evidence>
<reference evidence="2" key="1">
    <citation type="journal article" date="2011" name="Nat. Genet.">
        <title>The Arabidopsis lyrata genome sequence and the basis of rapid genome size change.</title>
        <authorList>
            <person name="Hu T.T."/>
            <person name="Pattyn P."/>
            <person name="Bakker E.G."/>
            <person name="Cao J."/>
            <person name="Cheng J.-F."/>
            <person name="Clark R.M."/>
            <person name="Fahlgren N."/>
            <person name="Fawcett J.A."/>
            <person name="Grimwood J."/>
            <person name="Gundlach H."/>
            <person name="Haberer G."/>
            <person name="Hollister J.D."/>
            <person name="Ossowski S."/>
            <person name="Ottilar R.P."/>
            <person name="Salamov A.A."/>
            <person name="Schneeberger K."/>
            <person name="Spannagl M."/>
            <person name="Wang X."/>
            <person name="Yang L."/>
            <person name="Nasrallah M.E."/>
            <person name="Bergelson J."/>
            <person name="Carrington J.C."/>
            <person name="Gaut B.S."/>
            <person name="Schmutz J."/>
            <person name="Mayer K.F.X."/>
            <person name="Van de Peer Y."/>
            <person name="Grigoriev I.V."/>
            <person name="Nordborg M."/>
            <person name="Weigel D."/>
            <person name="Guo Y.-L."/>
        </authorList>
    </citation>
    <scope>NUCLEOTIDE SEQUENCE [LARGE SCALE GENOMIC DNA]</scope>
    <source>
        <strain evidence="2">cv. MN47</strain>
    </source>
</reference>
<organism evidence="2">
    <name type="scientific">Arabidopsis lyrata subsp. lyrata</name>
    <name type="common">Lyre-leaved rock-cress</name>
    <dbReference type="NCBI Taxonomy" id="81972"/>
    <lineage>
        <taxon>Eukaryota</taxon>
        <taxon>Viridiplantae</taxon>
        <taxon>Streptophyta</taxon>
        <taxon>Embryophyta</taxon>
        <taxon>Tracheophyta</taxon>
        <taxon>Spermatophyta</taxon>
        <taxon>Magnoliopsida</taxon>
        <taxon>eudicotyledons</taxon>
        <taxon>Gunneridae</taxon>
        <taxon>Pentapetalae</taxon>
        <taxon>rosids</taxon>
        <taxon>malvids</taxon>
        <taxon>Brassicales</taxon>
        <taxon>Brassicaceae</taxon>
        <taxon>Camelineae</taxon>
        <taxon>Arabidopsis</taxon>
    </lineage>
</organism>
<dbReference type="EMBL" id="GL348720">
    <property type="protein sequence ID" value="EFH40074.1"/>
    <property type="molecule type" value="Genomic_DNA"/>
</dbReference>
<protein>
    <submittedName>
        <fullName evidence="1">Predicted protein</fullName>
    </submittedName>
</protein>
<sequence>MENSKCPEVGPVGSLLNSPESSTRVAVLVMDMDWNDAMQLLSSWIGQFLDHMIQLVCGMCLSLIEDLGLYLLWRSYTFLDEKALQRRHQRRLLKLQLRVLVLEANELLRSDYDHLVWLLSPEDAIQVRNIMERYRFNQFVRH</sequence>
<evidence type="ECO:0000313" key="1">
    <source>
        <dbReference type="EMBL" id="EFH40074.1"/>
    </source>
</evidence>